<evidence type="ECO:0000256" key="8">
    <source>
        <dbReference type="SAM" id="Coils"/>
    </source>
</evidence>
<dbReference type="GO" id="GO:0016020">
    <property type="term" value="C:membrane"/>
    <property type="evidence" value="ECO:0007669"/>
    <property type="project" value="UniProtKB-SubCell"/>
</dbReference>
<dbReference type="AlphaFoldDB" id="A0A917JSG2"/>
<dbReference type="PROSITE" id="PS50111">
    <property type="entry name" value="CHEMOTAXIS_TRANSDUC_2"/>
    <property type="match status" value="1"/>
</dbReference>
<feature type="coiled-coil region" evidence="8">
    <location>
        <begin position="69"/>
        <end position="96"/>
    </location>
</feature>
<dbReference type="GO" id="GO:0007165">
    <property type="term" value="P:signal transduction"/>
    <property type="evidence" value="ECO:0007669"/>
    <property type="project" value="UniProtKB-KW"/>
</dbReference>
<evidence type="ECO:0000256" key="7">
    <source>
        <dbReference type="PROSITE-ProRule" id="PRU00284"/>
    </source>
</evidence>
<accession>A0A917JSG2</accession>
<keyword evidence="3 9" id="KW-1133">Transmembrane helix</keyword>
<reference evidence="13" key="1">
    <citation type="journal article" date="2014" name="Int. J. Syst. Evol. Microbiol.">
        <title>Complete genome sequence of Corynebacterium casei LMG S-19264T (=DSM 44701T), isolated from a smear-ripened cheese.</title>
        <authorList>
            <consortium name="US DOE Joint Genome Institute (JGI-PGF)"/>
            <person name="Walter F."/>
            <person name="Albersmeier A."/>
            <person name="Kalinowski J."/>
            <person name="Ruckert C."/>
        </authorList>
    </citation>
    <scope>NUCLEOTIDE SEQUENCE</scope>
    <source>
        <strain evidence="13">JCM 30804</strain>
    </source>
</reference>
<evidence type="ECO:0000256" key="9">
    <source>
        <dbReference type="SAM" id="Phobius"/>
    </source>
</evidence>
<evidence type="ECO:0000313" key="13">
    <source>
        <dbReference type="EMBL" id="GGI81654.1"/>
    </source>
</evidence>
<dbReference type="EMBL" id="BMPZ01000004">
    <property type="protein sequence ID" value="GGI81654.1"/>
    <property type="molecule type" value="Genomic_DNA"/>
</dbReference>
<feature type="domain" description="Methyl-accepting transducer" evidence="11">
    <location>
        <begin position="376"/>
        <end position="612"/>
    </location>
</feature>
<keyword evidence="14" id="KW-1185">Reference proteome</keyword>
<name>A0A917JSG2_9GAMM</name>
<keyword evidence="5 7" id="KW-0807">Transducer</keyword>
<comment type="caution">
    <text evidence="13">The sequence shown here is derived from an EMBL/GenBank/DDBJ whole genome shotgun (WGS) entry which is preliminary data.</text>
</comment>
<dbReference type="PROSITE" id="PS50885">
    <property type="entry name" value="HAMP"/>
    <property type="match status" value="1"/>
</dbReference>
<evidence type="ECO:0000256" key="4">
    <source>
        <dbReference type="ARBA" id="ARBA00023136"/>
    </source>
</evidence>
<dbReference type="RefSeq" id="WP_188920181.1">
    <property type="nucleotide sequence ID" value="NZ_BMPZ01000004.1"/>
</dbReference>
<dbReference type="Proteomes" id="UP000613743">
    <property type="component" value="Unassembled WGS sequence"/>
</dbReference>
<reference evidence="13" key="2">
    <citation type="submission" date="2020-09" db="EMBL/GenBank/DDBJ databases">
        <authorList>
            <person name="Sun Q."/>
            <person name="Ohkuma M."/>
        </authorList>
    </citation>
    <scope>NUCLEOTIDE SEQUENCE</scope>
    <source>
        <strain evidence="13">JCM 30804</strain>
    </source>
</reference>
<comment type="similarity">
    <text evidence="6">Belongs to the methyl-accepting chemotaxis (MCP) protein family.</text>
</comment>
<dbReference type="Pfam" id="PF00672">
    <property type="entry name" value="HAMP"/>
    <property type="match status" value="1"/>
</dbReference>
<evidence type="ECO:0000313" key="14">
    <source>
        <dbReference type="Proteomes" id="UP000613743"/>
    </source>
</evidence>
<dbReference type="SMART" id="SM00283">
    <property type="entry name" value="MA"/>
    <property type="match status" value="1"/>
</dbReference>
<evidence type="ECO:0000256" key="1">
    <source>
        <dbReference type="ARBA" id="ARBA00004141"/>
    </source>
</evidence>
<feature type="domain" description="HAMP" evidence="12">
    <location>
        <begin position="319"/>
        <end position="371"/>
    </location>
</feature>
<evidence type="ECO:0000256" key="6">
    <source>
        <dbReference type="ARBA" id="ARBA00029447"/>
    </source>
</evidence>
<gene>
    <name evidence="13" type="ORF">GCM10009332_18690</name>
</gene>
<evidence type="ECO:0000259" key="12">
    <source>
        <dbReference type="PROSITE" id="PS50885"/>
    </source>
</evidence>
<evidence type="ECO:0000256" key="10">
    <source>
        <dbReference type="SAM" id="SignalP"/>
    </source>
</evidence>
<feature type="transmembrane region" description="Helical" evidence="9">
    <location>
        <begin position="297"/>
        <end position="316"/>
    </location>
</feature>
<dbReference type="SUPFAM" id="SSF58104">
    <property type="entry name" value="Methyl-accepting chemotaxis protein (MCP) signaling domain"/>
    <property type="match status" value="1"/>
</dbReference>
<protein>
    <submittedName>
        <fullName evidence="13">Methyl-accepting chemotaxis protein</fullName>
    </submittedName>
</protein>
<evidence type="ECO:0000256" key="3">
    <source>
        <dbReference type="ARBA" id="ARBA00022989"/>
    </source>
</evidence>
<dbReference type="InterPro" id="IPR004089">
    <property type="entry name" value="MCPsignal_dom"/>
</dbReference>
<dbReference type="PANTHER" id="PTHR32089">
    <property type="entry name" value="METHYL-ACCEPTING CHEMOTAXIS PROTEIN MCPB"/>
    <property type="match status" value="1"/>
</dbReference>
<dbReference type="Gene3D" id="6.10.340.10">
    <property type="match status" value="1"/>
</dbReference>
<comment type="subcellular location">
    <subcellularLocation>
        <location evidence="1">Membrane</location>
        <topology evidence="1">Multi-pass membrane protein</topology>
    </subcellularLocation>
</comment>
<dbReference type="Gene3D" id="1.10.287.950">
    <property type="entry name" value="Methyl-accepting chemotaxis protein"/>
    <property type="match status" value="1"/>
</dbReference>
<dbReference type="Pfam" id="PF00015">
    <property type="entry name" value="MCPsignal"/>
    <property type="match status" value="1"/>
</dbReference>
<keyword evidence="2 9" id="KW-0812">Transmembrane</keyword>
<dbReference type="GO" id="GO:0006935">
    <property type="term" value="P:chemotaxis"/>
    <property type="evidence" value="ECO:0007669"/>
    <property type="project" value="UniProtKB-ARBA"/>
</dbReference>
<evidence type="ECO:0000256" key="5">
    <source>
        <dbReference type="ARBA" id="ARBA00023224"/>
    </source>
</evidence>
<evidence type="ECO:0000259" key="11">
    <source>
        <dbReference type="PROSITE" id="PS50111"/>
    </source>
</evidence>
<organism evidence="13 14">
    <name type="scientific">Shewanella gelidii</name>
    <dbReference type="NCBI Taxonomy" id="1642821"/>
    <lineage>
        <taxon>Bacteria</taxon>
        <taxon>Pseudomonadati</taxon>
        <taxon>Pseudomonadota</taxon>
        <taxon>Gammaproteobacteria</taxon>
        <taxon>Alteromonadales</taxon>
        <taxon>Shewanellaceae</taxon>
        <taxon>Shewanella</taxon>
    </lineage>
</organism>
<dbReference type="SMART" id="SM00304">
    <property type="entry name" value="HAMP"/>
    <property type="match status" value="1"/>
</dbReference>
<keyword evidence="4 9" id="KW-0472">Membrane</keyword>
<evidence type="ECO:0000256" key="2">
    <source>
        <dbReference type="ARBA" id="ARBA00022692"/>
    </source>
</evidence>
<feature type="signal peptide" evidence="10">
    <location>
        <begin position="1"/>
        <end position="22"/>
    </location>
</feature>
<dbReference type="InterPro" id="IPR003660">
    <property type="entry name" value="HAMP_dom"/>
</dbReference>
<dbReference type="PANTHER" id="PTHR32089:SF119">
    <property type="entry name" value="METHYL-ACCEPTING CHEMOTAXIS PROTEIN CTPL"/>
    <property type="match status" value="1"/>
</dbReference>
<sequence length="645" mass="71133">MKISTLSVTASAALLLLAAALASVVIWSNHKTQDVQQTNSHIEHIKQQFLIQVRRSIDDYLATGNASMLDQAKSQLQDIDLQLQQLNNQYAKDLQAKIPLLIANVDGKYRAAGKLAASPRDLLANAEKEILDNNRRLAAYAQQAYAINPDLSDQYRQLTNALPELIYQLSQLTQSYLIKSEQRIKPLIDSHIQDLQAWRSKLLALPLIGLYAEEEDDFPLGSDEPNQIEIGEDYKAELESLTGRYKKEFANTQQVFQGKTAMQQALSQDVGTIESLLIEMAAWQTQTSEQLEFKLQAVLYLVVSLLALFSLISWIAQRRLIVAPLKHLHQAFGQLTQSNTRSKLAIHSRCETGQIAAHFNQLLDNIEHEEHSQKQKLAHTSQSLARLIDRIQTLSLGASTTEDVVVQTTAQTEQIKLLTAEVHTLSDQIESRADITSSQMQKSQQEAAQLLGATEQTQATVTECQSSLAKLDASVAQVSTIIDVIGNIAEQTNLLALNAAIEAARAGEQGRGFAVVADEVRNLSLRTQSSLQEISQILNQLTSANSDLLENMTAIDDATQNQQQQTQAMLDLSKQVQIDANQMATVAKQGAGRTLQQTQLLTDLTQAMDHLVSQAQSAKKQGEDIASHVAKNVQEIEMNLGIAAI</sequence>
<keyword evidence="10" id="KW-0732">Signal</keyword>
<feature type="chain" id="PRO_5037364208" evidence="10">
    <location>
        <begin position="23"/>
        <end position="645"/>
    </location>
</feature>
<proteinExistence type="inferred from homology"/>
<keyword evidence="8" id="KW-0175">Coiled coil</keyword>